<feature type="region of interest" description="Disordered" evidence="1">
    <location>
        <begin position="198"/>
        <end position="234"/>
    </location>
</feature>
<feature type="compositionally biased region" description="Low complexity" evidence="1">
    <location>
        <begin position="288"/>
        <end position="297"/>
    </location>
</feature>
<sequence>MQFDFFNHIPKRAGLFLDTESTATKARKKVQELKDVKNKLEMETQRQMDLAENESSVTIQSNENVQATAMLGRSARNQASHQQNHGGDLRDQQDAREQAPRISQTSTVHQLVAAPKTPSSNEQNKEQGRPSDSPMEQSQQSSQETTAVTTHAPTTPTSTGHVTPVNQSKAGTPVNLSAARSPLDFNKHIQYMRQATQSPGAGFTYTGRSMYGNNNQVNQQQREDDDQQNEADGMSYEAPLNDQHQQHDISLNFFHPFEQQERQDQNLFGQANSEQSPARNRSIFNMQSSPSNSATSSPGKGFSFGSTSPNVGGGTNFLSSNSPQGASTAQTAFSFGASTADAGNDFLSSTSPGGNMFGQNNNQDNESFDGGGFSLFGSSSSPNRGQEDNSGGFSFSFGGGGKSPSSSNNGSSGFFLF</sequence>
<feature type="compositionally biased region" description="Polar residues" evidence="1">
    <location>
        <begin position="75"/>
        <end position="85"/>
    </location>
</feature>
<feature type="compositionally biased region" description="Basic and acidic residues" evidence="1">
    <location>
        <begin position="87"/>
        <end position="99"/>
    </location>
</feature>
<proteinExistence type="predicted"/>
<feature type="compositionally biased region" description="Low complexity" evidence="1">
    <location>
        <begin position="403"/>
        <end position="417"/>
    </location>
</feature>
<name>A0A7D9INK0_PARCT</name>
<keyword evidence="3" id="KW-1185">Reference proteome</keyword>
<dbReference type="AlphaFoldDB" id="A0A7D9INK0"/>
<feature type="region of interest" description="Disordered" evidence="1">
    <location>
        <begin position="48"/>
        <end position="177"/>
    </location>
</feature>
<feature type="region of interest" description="Disordered" evidence="1">
    <location>
        <begin position="344"/>
        <end position="417"/>
    </location>
</feature>
<feature type="region of interest" description="Disordered" evidence="1">
    <location>
        <begin position="283"/>
        <end position="308"/>
    </location>
</feature>
<organism evidence="2 3">
    <name type="scientific">Paramuricea clavata</name>
    <name type="common">Red gorgonian</name>
    <name type="synonym">Violescent sea-whip</name>
    <dbReference type="NCBI Taxonomy" id="317549"/>
    <lineage>
        <taxon>Eukaryota</taxon>
        <taxon>Metazoa</taxon>
        <taxon>Cnidaria</taxon>
        <taxon>Anthozoa</taxon>
        <taxon>Octocorallia</taxon>
        <taxon>Malacalcyonacea</taxon>
        <taxon>Plexauridae</taxon>
        <taxon>Paramuricea</taxon>
    </lineage>
</organism>
<evidence type="ECO:0000256" key="1">
    <source>
        <dbReference type="SAM" id="MobiDB-lite"/>
    </source>
</evidence>
<feature type="compositionally biased region" description="Low complexity" evidence="1">
    <location>
        <begin position="137"/>
        <end position="159"/>
    </location>
</feature>
<reference evidence="2" key="1">
    <citation type="submission" date="2020-04" db="EMBL/GenBank/DDBJ databases">
        <authorList>
            <person name="Alioto T."/>
            <person name="Alioto T."/>
            <person name="Gomez Garrido J."/>
        </authorList>
    </citation>
    <scope>NUCLEOTIDE SEQUENCE</scope>
    <source>
        <strain evidence="2">A484AB</strain>
    </source>
</reference>
<gene>
    <name evidence="2" type="ORF">PACLA_8A017207</name>
</gene>
<feature type="compositionally biased region" description="Polar residues" evidence="1">
    <location>
        <begin position="346"/>
        <end position="365"/>
    </location>
</feature>
<comment type="caution">
    <text evidence="2">The sequence shown here is derived from an EMBL/GenBank/DDBJ whole genome shotgun (WGS) entry which is preliminary data.</text>
</comment>
<evidence type="ECO:0000313" key="2">
    <source>
        <dbReference type="EMBL" id="CAB4010167.1"/>
    </source>
</evidence>
<evidence type="ECO:0000313" key="3">
    <source>
        <dbReference type="Proteomes" id="UP001152795"/>
    </source>
</evidence>
<accession>A0A7D9INK0</accession>
<dbReference type="EMBL" id="CACRXK020006698">
    <property type="protein sequence ID" value="CAB4010167.1"/>
    <property type="molecule type" value="Genomic_DNA"/>
</dbReference>
<feature type="compositionally biased region" description="Polar residues" evidence="1">
    <location>
        <begin position="160"/>
        <end position="170"/>
    </location>
</feature>
<dbReference type="Proteomes" id="UP001152795">
    <property type="component" value="Unassembled WGS sequence"/>
</dbReference>
<feature type="compositionally biased region" description="Polar residues" evidence="1">
    <location>
        <begin position="53"/>
        <end position="67"/>
    </location>
</feature>
<protein>
    <submittedName>
        <fullName evidence="2">Uncharacterized protein</fullName>
    </submittedName>
</protein>